<dbReference type="AlphaFoldDB" id="A0A498IVI5"/>
<keyword evidence="3" id="KW-1185">Reference proteome</keyword>
<dbReference type="EMBL" id="RDQH01000336">
    <property type="protein sequence ID" value="RXH87369.1"/>
    <property type="molecule type" value="Genomic_DNA"/>
</dbReference>
<reference evidence="2 3" key="1">
    <citation type="submission" date="2018-10" db="EMBL/GenBank/DDBJ databases">
        <title>A high-quality apple genome assembly.</title>
        <authorList>
            <person name="Hu J."/>
        </authorList>
    </citation>
    <scope>NUCLEOTIDE SEQUENCE [LARGE SCALE GENOMIC DNA]</scope>
    <source>
        <strain evidence="3">cv. HFTH1</strain>
        <tissue evidence="2">Young leaf</tissue>
    </source>
</reference>
<evidence type="ECO:0000256" key="1">
    <source>
        <dbReference type="SAM" id="MobiDB-lite"/>
    </source>
</evidence>
<comment type="caution">
    <text evidence="2">The sequence shown here is derived from an EMBL/GenBank/DDBJ whole genome shotgun (WGS) entry which is preliminary data.</text>
</comment>
<name>A0A498IVI5_MALDO</name>
<organism evidence="2 3">
    <name type="scientific">Malus domestica</name>
    <name type="common">Apple</name>
    <name type="synonym">Pyrus malus</name>
    <dbReference type="NCBI Taxonomy" id="3750"/>
    <lineage>
        <taxon>Eukaryota</taxon>
        <taxon>Viridiplantae</taxon>
        <taxon>Streptophyta</taxon>
        <taxon>Embryophyta</taxon>
        <taxon>Tracheophyta</taxon>
        <taxon>Spermatophyta</taxon>
        <taxon>Magnoliopsida</taxon>
        <taxon>eudicotyledons</taxon>
        <taxon>Gunneridae</taxon>
        <taxon>Pentapetalae</taxon>
        <taxon>rosids</taxon>
        <taxon>fabids</taxon>
        <taxon>Rosales</taxon>
        <taxon>Rosaceae</taxon>
        <taxon>Amygdaloideae</taxon>
        <taxon>Maleae</taxon>
        <taxon>Malus</taxon>
    </lineage>
</organism>
<sequence>MTRSSQPVREHISDFDGDFERTLRRKKKLQESNPPSPEPELEEQEVKVEEKATAQVGGEEQGIAMDNRTLKELAASGLDNAAPLCPKTQGTTICGVCSIQGHQSDQCPQLIENG</sequence>
<evidence type="ECO:0000313" key="2">
    <source>
        <dbReference type="EMBL" id="RXH87369.1"/>
    </source>
</evidence>
<dbReference type="Proteomes" id="UP000290289">
    <property type="component" value="Chromosome 10"/>
</dbReference>
<protein>
    <submittedName>
        <fullName evidence="2">Uncharacterized protein</fullName>
    </submittedName>
</protein>
<feature type="compositionally biased region" description="Basic and acidic residues" evidence="1">
    <location>
        <begin position="8"/>
        <end position="20"/>
    </location>
</feature>
<accession>A0A498IVI5</accession>
<proteinExistence type="predicted"/>
<evidence type="ECO:0000313" key="3">
    <source>
        <dbReference type="Proteomes" id="UP000290289"/>
    </source>
</evidence>
<feature type="region of interest" description="Disordered" evidence="1">
    <location>
        <begin position="27"/>
        <end position="61"/>
    </location>
</feature>
<gene>
    <name evidence="2" type="ORF">DVH24_034269</name>
</gene>
<feature type="region of interest" description="Disordered" evidence="1">
    <location>
        <begin position="1"/>
        <end position="20"/>
    </location>
</feature>